<reference evidence="3" key="1">
    <citation type="submission" date="2016-07" db="EMBL/GenBank/DDBJ databases">
        <authorList>
            <person name="Florea S."/>
            <person name="Webb J.S."/>
            <person name="Jaromczyk J."/>
            <person name="Schardl C.L."/>
        </authorList>
    </citation>
    <scope>NUCLEOTIDE SEQUENCE [LARGE SCALE GENOMIC DNA]</scope>
    <source>
        <strain evidence="3">MV-1</strain>
    </source>
</reference>
<proteinExistence type="predicted"/>
<keyword evidence="3" id="KW-1185">Reference proteome</keyword>
<evidence type="ECO:0000313" key="2">
    <source>
        <dbReference type="EMBL" id="OEJ65370.1"/>
    </source>
</evidence>
<sequence>MKFWIKLWEPIFMKTMNLFGARARTYAFTSAVFAFATIASWQAHAVTKTLDFTVLRDGKTIGTHSYTISDQGDETLVEVSTDIQVKVLFITAYKFHHTSKELWRGGKLVSLTSTTNDDGTQKALQVTASPGKLDVDSIVHDQDRRQSADINTQPASLWNPTIVHQHKILNTLDGTMMKINVSDFGTEVVEAAGAQVSAHHYAISGELTRDVWFNDAGDLVRVRFPDKTNSEIIYALK</sequence>
<dbReference type="InterPro" id="IPR045767">
    <property type="entry name" value="DUF6134"/>
</dbReference>
<comment type="caution">
    <text evidence="2">The sequence shown here is derived from an EMBL/GenBank/DDBJ whole genome shotgun (WGS) entry which is preliminary data.</text>
</comment>
<protein>
    <recommendedName>
        <fullName evidence="4">DUF3108 domain-containing protein</fullName>
    </recommendedName>
</protein>
<dbReference type="Pfam" id="PF19630">
    <property type="entry name" value="DUF6134"/>
    <property type="match status" value="1"/>
</dbReference>
<feature type="chain" id="PRO_5009184058" description="DUF3108 domain-containing protein" evidence="1">
    <location>
        <begin position="46"/>
        <end position="237"/>
    </location>
</feature>
<feature type="signal peptide" evidence="1">
    <location>
        <begin position="1"/>
        <end position="45"/>
    </location>
</feature>
<evidence type="ECO:0000256" key="1">
    <source>
        <dbReference type="SAM" id="SignalP"/>
    </source>
</evidence>
<organism evidence="2 3">
    <name type="scientific">Magnetovibrio blakemorei</name>
    <dbReference type="NCBI Taxonomy" id="28181"/>
    <lineage>
        <taxon>Bacteria</taxon>
        <taxon>Pseudomonadati</taxon>
        <taxon>Pseudomonadota</taxon>
        <taxon>Alphaproteobacteria</taxon>
        <taxon>Rhodospirillales</taxon>
        <taxon>Magnetovibrionaceae</taxon>
        <taxon>Magnetovibrio</taxon>
    </lineage>
</organism>
<dbReference type="STRING" id="28181.BEN30_14735"/>
<evidence type="ECO:0000313" key="3">
    <source>
        <dbReference type="Proteomes" id="UP000095347"/>
    </source>
</evidence>
<name>A0A1E5Q5J2_9PROT</name>
<dbReference type="Proteomes" id="UP000095347">
    <property type="component" value="Unassembled WGS sequence"/>
</dbReference>
<keyword evidence="1" id="KW-0732">Signal</keyword>
<dbReference type="AlphaFoldDB" id="A0A1E5Q5J2"/>
<accession>A0A1E5Q5J2</accession>
<gene>
    <name evidence="2" type="ORF">BEN30_14735</name>
</gene>
<evidence type="ECO:0008006" key="4">
    <source>
        <dbReference type="Google" id="ProtNLM"/>
    </source>
</evidence>
<dbReference type="EMBL" id="MCGG01000052">
    <property type="protein sequence ID" value="OEJ65370.1"/>
    <property type="molecule type" value="Genomic_DNA"/>
</dbReference>